<keyword evidence="2" id="KW-0285">Flavoprotein</keyword>
<dbReference type="SUPFAM" id="SSF51395">
    <property type="entry name" value="FMN-linked oxidoreductases"/>
    <property type="match status" value="1"/>
</dbReference>
<comment type="caution">
    <text evidence="8">The sequence shown here is derived from an EMBL/GenBank/DDBJ whole genome shotgun (WGS) entry which is preliminary data.</text>
</comment>
<dbReference type="PIRSF" id="PIRSF000138">
    <property type="entry name" value="Al-hdrx_acd_dh"/>
    <property type="match status" value="1"/>
</dbReference>
<comment type="cofactor">
    <cofactor evidence="1">
        <name>FMN</name>
        <dbReference type="ChEBI" id="CHEBI:58210"/>
    </cofactor>
</comment>
<dbReference type="PANTHER" id="PTHR10578">
    <property type="entry name" value="S -2-HYDROXY-ACID OXIDASE-RELATED"/>
    <property type="match status" value="1"/>
</dbReference>
<dbReference type="EC" id="1.4.3.26" evidence="8"/>
<comment type="similarity">
    <text evidence="5">Belongs to the FMN-dependent alpha-hydroxy acid dehydrogenase family.</text>
</comment>
<dbReference type="InterPro" id="IPR037396">
    <property type="entry name" value="FMN_HAD"/>
</dbReference>
<proteinExistence type="inferred from homology"/>
<reference evidence="8" key="1">
    <citation type="submission" date="2022-08" db="EMBL/GenBank/DDBJ databases">
        <authorList>
            <person name="Deng Y."/>
            <person name="Han X.-F."/>
            <person name="Zhang Y.-Q."/>
        </authorList>
    </citation>
    <scope>NUCLEOTIDE SEQUENCE</scope>
    <source>
        <strain evidence="8">CPCC 205763</strain>
    </source>
</reference>
<feature type="region of interest" description="Disordered" evidence="6">
    <location>
        <begin position="390"/>
        <end position="443"/>
    </location>
</feature>
<evidence type="ECO:0000259" key="7">
    <source>
        <dbReference type="PROSITE" id="PS51349"/>
    </source>
</evidence>
<evidence type="ECO:0000313" key="9">
    <source>
        <dbReference type="Proteomes" id="UP001165584"/>
    </source>
</evidence>
<dbReference type="PROSITE" id="PS51349">
    <property type="entry name" value="FMN_HYDROXY_ACID_DH_2"/>
    <property type="match status" value="1"/>
</dbReference>
<dbReference type="EMBL" id="JANLCM010000002">
    <property type="protein sequence ID" value="MCS5719952.1"/>
    <property type="molecule type" value="Genomic_DNA"/>
</dbReference>
<accession>A0ABT2GUR7</accession>
<organism evidence="8 9">
    <name type="scientific">Herbiconiux aconitum</name>
    <dbReference type="NCBI Taxonomy" id="2970913"/>
    <lineage>
        <taxon>Bacteria</taxon>
        <taxon>Bacillati</taxon>
        <taxon>Actinomycetota</taxon>
        <taxon>Actinomycetes</taxon>
        <taxon>Micrococcales</taxon>
        <taxon>Microbacteriaceae</taxon>
        <taxon>Herbiconiux</taxon>
    </lineage>
</organism>
<dbReference type="InterPro" id="IPR000262">
    <property type="entry name" value="FMN-dep_DH"/>
</dbReference>
<dbReference type="Pfam" id="PF01070">
    <property type="entry name" value="FMN_dh"/>
    <property type="match status" value="1"/>
</dbReference>
<name>A0ABT2GUR7_9MICO</name>
<dbReference type="RefSeq" id="WP_259509604.1">
    <property type="nucleotide sequence ID" value="NZ_JANLCM010000002.1"/>
</dbReference>
<feature type="domain" description="FMN hydroxy acid dehydrogenase" evidence="7">
    <location>
        <begin position="1"/>
        <end position="383"/>
    </location>
</feature>
<dbReference type="InterPro" id="IPR023989">
    <property type="entry name" value="MftD"/>
</dbReference>
<evidence type="ECO:0000256" key="6">
    <source>
        <dbReference type="SAM" id="MobiDB-lite"/>
    </source>
</evidence>
<dbReference type="GO" id="GO:0016491">
    <property type="term" value="F:oxidoreductase activity"/>
    <property type="evidence" value="ECO:0007669"/>
    <property type="project" value="UniProtKB-KW"/>
</dbReference>
<evidence type="ECO:0000256" key="4">
    <source>
        <dbReference type="ARBA" id="ARBA00023002"/>
    </source>
</evidence>
<protein>
    <submittedName>
        <fullName evidence="8">Mycofactocin biosynthesis FMN-dependent deaminase MftD</fullName>
        <ecNumber evidence="8">1.4.3.26</ecNumber>
    </submittedName>
</protein>
<dbReference type="Proteomes" id="UP001165584">
    <property type="component" value="Unassembled WGS sequence"/>
</dbReference>
<keyword evidence="9" id="KW-1185">Reference proteome</keyword>
<evidence type="ECO:0000256" key="1">
    <source>
        <dbReference type="ARBA" id="ARBA00001917"/>
    </source>
</evidence>
<evidence type="ECO:0000313" key="8">
    <source>
        <dbReference type="EMBL" id="MCS5719952.1"/>
    </source>
</evidence>
<evidence type="ECO:0000256" key="5">
    <source>
        <dbReference type="ARBA" id="ARBA00024042"/>
    </source>
</evidence>
<dbReference type="CDD" id="cd02809">
    <property type="entry name" value="alpha_hydroxyacid_oxid_FMN"/>
    <property type="match status" value="1"/>
</dbReference>
<dbReference type="PANTHER" id="PTHR10578:SF107">
    <property type="entry name" value="2-HYDROXYACID OXIDASE 1"/>
    <property type="match status" value="1"/>
</dbReference>
<gene>
    <name evidence="8" type="primary">mftD</name>
    <name evidence="8" type="ORF">N1027_17615</name>
</gene>
<dbReference type="InterPro" id="IPR012133">
    <property type="entry name" value="Alpha-hydoxy_acid_DH_FMN"/>
</dbReference>
<dbReference type="Gene3D" id="3.20.20.70">
    <property type="entry name" value="Aldolase class I"/>
    <property type="match status" value="1"/>
</dbReference>
<evidence type="ECO:0000256" key="2">
    <source>
        <dbReference type="ARBA" id="ARBA00022630"/>
    </source>
</evidence>
<evidence type="ECO:0000256" key="3">
    <source>
        <dbReference type="ARBA" id="ARBA00022643"/>
    </source>
</evidence>
<dbReference type="NCBIfam" id="TIGR03966">
    <property type="entry name" value="actino_HemFlav"/>
    <property type="match status" value="1"/>
</dbReference>
<keyword evidence="3" id="KW-0288">FMN</keyword>
<dbReference type="InterPro" id="IPR013785">
    <property type="entry name" value="Aldolase_TIM"/>
</dbReference>
<feature type="compositionally biased region" description="Low complexity" evidence="6">
    <location>
        <begin position="405"/>
        <end position="435"/>
    </location>
</feature>
<keyword evidence="4 8" id="KW-0560">Oxidoreductase</keyword>
<sequence>MANPWFETVAEAQRRAQKRLPSSVYGALVAGSERGLTIEDNIGAFSEIGFAPHVAGHKPSRDLSTSVMGLPLSFPVMISPTGVQAVHPDGEVAVSRAAANRGITMGLSSFASKPVEEVVAANPNTLFQMYWTGTRDAMIQRMDRARKAGARGLIATLDWSFSNGRDWGSPSIPEKLDLKTMVNFAPNVLPHPAWLLAYLRRRELPDLTAPNLQPPGGVAPTFFGAYYEWMQTPPPTWEDVAWLREEWGGPFMLKGVTRIDDALRAVDAGVTAISVSNHGGNNLDTTPATIRMLPSVAAAVGDQIEVVLDGGVRRGGDVAKAVALGARAVMIGRAYLWGLAANGQAGVENVLDILRGGLDSAVLGTGHASVHELGPDDLVIPEGFTRTLGAGSAAGDDGGAGGAAGSSAAASSAAAAPPAGAGSKAGPRTRTAKPLAKAEAEKK</sequence>